<name>A0AC35GQD6_9BILA</name>
<protein>
    <submittedName>
        <fullName evidence="2">BTB domain-containing protein</fullName>
    </submittedName>
</protein>
<dbReference type="Proteomes" id="UP000887580">
    <property type="component" value="Unplaced"/>
</dbReference>
<organism evidence="1 2">
    <name type="scientific">Panagrolaimus sp. PS1159</name>
    <dbReference type="NCBI Taxonomy" id="55785"/>
    <lineage>
        <taxon>Eukaryota</taxon>
        <taxon>Metazoa</taxon>
        <taxon>Ecdysozoa</taxon>
        <taxon>Nematoda</taxon>
        <taxon>Chromadorea</taxon>
        <taxon>Rhabditida</taxon>
        <taxon>Tylenchina</taxon>
        <taxon>Panagrolaimomorpha</taxon>
        <taxon>Panagrolaimoidea</taxon>
        <taxon>Panagrolaimidae</taxon>
        <taxon>Panagrolaimus</taxon>
    </lineage>
</organism>
<evidence type="ECO:0000313" key="1">
    <source>
        <dbReference type="Proteomes" id="UP000887580"/>
    </source>
</evidence>
<reference evidence="2" key="1">
    <citation type="submission" date="2022-11" db="UniProtKB">
        <authorList>
            <consortium name="WormBaseParasite"/>
        </authorList>
    </citation>
    <scope>IDENTIFICATION</scope>
</reference>
<accession>A0AC35GQD6</accession>
<evidence type="ECO:0000313" key="2">
    <source>
        <dbReference type="WBParaSite" id="PS1159_v2.g7599.t1"/>
    </source>
</evidence>
<sequence>MQRKFNDAFESQKIDVVFDIGGKKLYADKLRFTLASTTFESMFSDRWSYKNDEIPIKDYSFNDFKGCLLFIYSDKSNLNDGNIMAMLDMAEFY</sequence>
<dbReference type="WBParaSite" id="PS1159_v2.g7599.t1">
    <property type="protein sequence ID" value="PS1159_v2.g7599.t1"/>
    <property type="gene ID" value="PS1159_v2.g7599"/>
</dbReference>
<proteinExistence type="predicted"/>